<proteinExistence type="predicted"/>
<dbReference type="InterPro" id="IPR015943">
    <property type="entry name" value="WD40/YVTN_repeat-like_dom_sf"/>
</dbReference>
<dbReference type="WBParaSite" id="jg20596">
    <property type="protein sequence ID" value="jg20596"/>
    <property type="gene ID" value="jg20596"/>
</dbReference>
<feature type="domain" description="RSE1/DDB1/CPSF1 second beta-propeller" evidence="2">
    <location>
        <begin position="42"/>
        <end position="177"/>
    </location>
</feature>
<evidence type="ECO:0000313" key="3">
    <source>
        <dbReference type="Proteomes" id="UP000887574"/>
    </source>
</evidence>
<sequence>MGSAFNPYLKRKGHDDTVFNLVTASGHGKDASLCFFERTVRPEVTTTSALEDAVQFWSVGRHDKFSIASSPEDLHHRYLIIAKEMSTLVLELENDMVELEEPLFLTSETTVAAGEMANGSVVVQVAAMSIVLVCNGQQLEMVNIESNFPVVAASINDPFITLLTQNGRILLYRLVPTQHTCVETGVVGWKDETREDTSNIHLYPYVKKEESTDDRKDDIDELLYGDEQTPGPKPEKKAQKRKAVYSDQDGEKSASKLETDVQDPNCIMPPTGFISDVQLVYMVKKFNQLHEVIYDDAASAYDEDHPQFFSTGTSSATQAGDGIKSNLENSVVVKMEEIVMELTSWGWESIKLDQFYLLLSTIQLFFYEMFGYDDGIEGHLAIRFSASELFHGYKNQQIPCSSFLSYRKLV</sequence>
<feature type="compositionally biased region" description="Basic and acidic residues" evidence="1">
    <location>
        <begin position="249"/>
        <end position="258"/>
    </location>
</feature>
<evidence type="ECO:0000256" key="1">
    <source>
        <dbReference type="SAM" id="MobiDB-lite"/>
    </source>
</evidence>
<dbReference type="InterPro" id="IPR058543">
    <property type="entry name" value="Beta-prop_RSE1/DDB1/CPSF1_2nd"/>
</dbReference>
<accession>A0A915DJB3</accession>
<evidence type="ECO:0000259" key="2">
    <source>
        <dbReference type="Pfam" id="PF23726"/>
    </source>
</evidence>
<dbReference type="AlphaFoldDB" id="A0A915DJB3"/>
<name>A0A915DJB3_9BILA</name>
<feature type="region of interest" description="Disordered" evidence="1">
    <location>
        <begin position="223"/>
        <end position="258"/>
    </location>
</feature>
<organism evidence="3 4">
    <name type="scientific">Ditylenchus dipsaci</name>
    <dbReference type="NCBI Taxonomy" id="166011"/>
    <lineage>
        <taxon>Eukaryota</taxon>
        <taxon>Metazoa</taxon>
        <taxon>Ecdysozoa</taxon>
        <taxon>Nematoda</taxon>
        <taxon>Chromadorea</taxon>
        <taxon>Rhabditida</taxon>
        <taxon>Tylenchina</taxon>
        <taxon>Tylenchomorpha</taxon>
        <taxon>Sphaerularioidea</taxon>
        <taxon>Anguinidae</taxon>
        <taxon>Anguininae</taxon>
        <taxon>Ditylenchus</taxon>
    </lineage>
</organism>
<reference evidence="4" key="1">
    <citation type="submission" date="2022-11" db="UniProtKB">
        <authorList>
            <consortium name="WormBaseParasite"/>
        </authorList>
    </citation>
    <scope>IDENTIFICATION</scope>
</reference>
<evidence type="ECO:0000313" key="4">
    <source>
        <dbReference type="WBParaSite" id="jg20596"/>
    </source>
</evidence>
<keyword evidence="3" id="KW-1185">Reference proteome</keyword>
<dbReference type="Pfam" id="PF23726">
    <property type="entry name" value="Beta-prop_RSE1_2nd"/>
    <property type="match status" value="1"/>
</dbReference>
<protein>
    <submittedName>
        <fullName evidence="4">Cleavage/polyadenylation specificity factor A subunit N-terminal domain-containing protein</fullName>
    </submittedName>
</protein>
<dbReference type="Gene3D" id="2.130.10.10">
    <property type="entry name" value="YVTN repeat-like/Quinoprotein amine dehydrogenase"/>
    <property type="match status" value="1"/>
</dbReference>
<dbReference type="Proteomes" id="UP000887574">
    <property type="component" value="Unplaced"/>
</dbReference>
<dbReference type="InterPro" id="IPR050358">
    <property type="entry name" value="RSE1/DDB1/CFT1"/>
</dbReference>
<dbReference type="PANTHER" id="PTHR10644">
    <property type="entry name" value="DNA REPAIR/RNA PROCESSING CPSF FAMILY"/>
    <property type="match status" value="1"/>
</dbReference>